<dbReference type="SUPFAM" id="SSF56112">
    <property type="entry name" value="Protein kinase-like (PK-like)"/>
    <property type="match status" value="1"/>
</dbReference>
<dbReference type="OrthoDB" id="4062651at2759"/>
<dbReference type="InterPro" id="IPR008271">
    <property type="entry name" value="Ser/Thr_kinase_AS"/>
</dbReference>
<dbReference type="Proteomes" id="UP000036987">
    <property type="component" value="Unassembled WGS sequence"/>
</dbReference>
<feature type="compositionally biased region" description="Low complexity" evidence="10">
    <location>
        <begin position="471"/>
        <end position="488"/>
    </location>
</feature>
<dbReference type="Pfam" id="PF07714">
    <property type="entry name" value="PK_Tyr_Ser-Thr"/>
    <property type="match status" value="1"/>
</dbReference>
<proteinExistence type="inferred from homology"/>
<gene>
    <name evidence="12" type="ORF">ZOSMA_29G01740</name>
</gene>
<evidence type="ECO:0000313" key="12">
    <source>
        <dbReference type="EMBL" id="KMZ66509.1"/>
    </source>
</evidence>
<dbReference type="Gene3D" id="3.30.200.20">
    <property type="entry name" value="Phosphorylase Kinase, domain 1"/>
    <property type="match status" value="1"/>
</dbReference>
<dbReference type="InterPro" id="IPR017441">
    <property type="entry name" value="Protein_kinase_ATP_BS"/>
</dbReference>
<dbReference type="Gene3D" id="1.10.510.10">
    <property type="entry name" value="Transferase(Phosphotransferase) domain 1"/>
    <property type="match status" value="1"/>
</dbReference>
<evidence type="ECO:0000313" key="13">
    <source>
        <dbReference type="Proteomes" id="UP000036987"/>
    </source>
</evidence>
<evidence type="ECO:0000256" key="4">
    <source>
        <dbReference type="ARBA" id="ARBA00022741"/>
    </source>
</evidence>
<dbReference type="AlphaFoldDB" id="A0A0K9PC08"/>
<dbReference type="PROSITE" id="PS50011">
    <property type="entry name" value="PROTEIN_KINASE_DOM"/>
    <property type="match status" value="1"/>
</dbReference>
<dbReference type="FunFam" id="1.10.510.10:FF:000258">
    <property type="entry name" value="Probable serine/threonine-protein kinase PBL8"/>
    <property type="match status" value="1"/>
</dbReference>
<organism evidence="12 13">
    <name type="scientific">Zostera marina</name>
    <name type="common">Eelgrass</name>
    <dbReference type="NCBI Taxonomy" id="29655"/>
    <lineage>
        <taxon>Eukaryota</taxon>
        <taxon>Viridiplantae</taxon>
        <taxon>Streptophyta</taxon>
        <taxon>Embryophyta</taxon>
        <taxon>Tracheophyta</taxon>
        <taxon>Spermatophyta</taxon>
        <taxon>Magnoliopsida</taxon>
        <taxon>Liliopsida</taxon>
        <taxon>Zosteraceae</taxon>
        <taxon>Zostera</taxon>
    </lineage>
</organism>
<dbReference type="GO" id="GO:0006952">
    <property type="term" value="P:defense response"/>
    <property type="evidence" value="ECO:0007669"/>
    <property type="project" value="UniProtKB-KW"/>
</dbReference>
<keyword evidence="6" id="KW-0611">Plant defense</keyword>
<name>A0A0K9PC08_ZOSMR</name>
<dbReference type="EMBL" id="LFYR01000980">
    <property type="protein sequence ID" value="KMZ66509.1"/>
    <property type="molecule type" value="Genomic_DNA"/>
</dbReference>
<feature type="region of interest" description="Disordered" evidence="10">
    <location>
        <begin position="1"/>
        <end position="34"/>
    </location>
</feature>
<accession>A0A0K9PC08</accession>
<dbReference type="STRING" id="29655.A0A0K9PC08"/>
<protein>
    <recommendedName>
        <fullName evidence="1">non-specific serine/threonine protein kinase</fullName>
        <ecNumber evidence="1">2.7.11.1</ecNumber>
    </recommendedName>
</protein>
<keyword evidence="13" id="KW-1185">Reference proteome</keyword>
<evidence type="ECO:0000256" key="1">
    <source>
        <dbReference type="ARBA" id="ARBA00012513"/>
    </source>
</evidence>
<feature type="compositionally biased region" description="Basic and acidic residues" evidence="10">
    <location>
        <begin position="74"/>
        <end position="85"/>
    </location>
</feature>
<dbReference type="PANTHER" id="PTHR45621">
    <property type="entry name" value="OS01G0588500 PROTEIN-RELATED"/>
    <property type="match status" value="1"/>
</dbReference>
<keyword evidence="7 8" id="KW-0067">ATP-binding</keyword>
<comment type="caution">
    <text evidence="12">The sequence shown here is derived from an EMBL/GenBank/DDBJ whole genome shotgun (WGS) entry which is preliminary data.</text>
</comment>
<dbReference type="InterPro" id="IPR050823">
    <property type="entry name" value="Plant_Ser_Thr_Prot_Kinase"/>
</dbReference>
<dbReference type="GO" id="GO:0004674">
    <property type="term" value="F:protein serine/threonine kinase activity"/>
    <property type="evidence" value="ECO:0007669"/>
    <property type="project" value="UniProtKB-KW"/>
</dbReference>
<feature type="domain" description="Protein kinase" evidence="11">
    <location>
        <begin position="136"/>
        <end position="420"/>
    </location>
</feature>
<dbReference type="InterPro" id="IPR001245">
    <property type="entry name" value="Ser-Thr/Tyr_kinase_cat_dom"/>
</dbReference>
<sequence>MGVDSDVVQVGSWSSSEKSKDMKKKKKKSKDVGDGDDNIQGTGCWFKFKFMDSCIPSRSEVGSSTSTTSIHFETKSMNDSSRDHQPVAPIISGSTTASNTETSSSASKFSEDLKLSSHSMLRKFTFNELKSATRNFKPESLLGEGGFGCVFKGWIEENGTGSVKPGTGLAVAVKTLNHDGLQGHKEWLAEVNYLGDLIHPNLVNLIGYCSEDDQRLLVYEFMPRGSLENHLFRRSLPLPWSLRMKIVLGAAKGLTCLHEEVERPIIYRDFKTSNILLDSDYNAKLSDFGLAKDGPQGDKTHVSTRVMGTYGYAAPEYVMTGHLTSKNDVYSFGVVLLEMLTGRRSMDKNRPNAEHNLVQWARPHLGERRRFYKLVDPRLEGHFSIKAAQKTAHLAYMCLSRDPKARPLMSQIVETLEPLLNLKDMASSSYFYQTMQADNNMNHPSRNQLKSHMSFPRSGSNNSSGVPRPVRSLSNAAARAASLRSSSAGHGKHLF</sequence>
<evidence type="ECO:0000256" key="10">
    <source>
        <dbReference type="SAM" id="MobiDB-lite"/>
    </source>
</evidence>
<dbReference type="OMA" id="FRFFGRC"/>
<evidence type="ECO:0000256" key="3">
    <source>
        <dbReference type="ARBA" id="ARBA00022679"/>
    </source>
</evidence>
<dbReference type="PROSITE" id="PS00107">
    <property type="entry name" value="PROTEIN_KINASE_ATP"/>
    <property type="match status" value="1"/>
</dbReference>
<evidence type="ECO:0000259" key="11">
    <source>
        <dbReference type="PROSITE" id="PS50011"/>
    </source>
</evidence>
<feature type="compositionally biased region" description="Polar residues" evidence="10">
    <location>
        <begin position="438"/>
        <end position="465"/>
    </location>
</feature>
<dbReference type="CDD" id="cd14066">
    <property type="entry name" value="STKc_IRAK"/>
    <property type="match status" value="1"/>
</dbReference>
<feature type="binding site" evidence="8">
    <location>
        <position position="174"/>
    </location>
    <ligand>
        <name>ATP</name>
        <dbReference type="ChEBI" id="CHEBI:30616"/>
    </ligand>
</feature>
<evidence type="ECO:0000256" key="5">
    <source>
        <dbReference type="ARBA" id="ARBA00022777"/>
    </source>
</evidence>
<dbReference type="GO" id="GO:0005524">
    <property type="term" value="F:ATP binding"/>
    <property type="evidence" value="ECO:0007669"/>
    <property type="project" value="UniProtKB-UniRule"/>
</dbReference>
<evidence type="ECO:0000256" key="8">
    <source>
        <dbReference type="PROSITE-ProRule" id="PRU10141"/>
    </source>
</evidence>
<evidence type="ECO:0000256" key="6">
    <source>
        <dbReference type="ARBA" id="ARBA00022821"/>
    </source>
</evidence>
<dbReference type="InterPro" id="IPR011009">
    <property type="entry name" value="Kinase-like_dom_sf"/>
</dbReference>
<feature type="compositionally biased region" description="Low complexity" evidence="10">
    <location>
        <begin position="92"/>
        <end position="108"/>
    </location>
</feature>
<keyword evidence="3" id="KW-0808">Transferase</keyword>
<keyword evidence="5 12" id="KW-0418">Kinase</keyword>
<dbReference type="FunFam" id="3.30.200.20:FF:000228">
    <property type="entry name" value="Serine/threonine-protein kinase BIK1"/>
    <property type="match status" value="1"/>
</dbReference>
<feature type="region of interest" description="Disordered" evidence="10">
    <location>
        <begin position="74"/>
        <end position="108"/>
    </location>
</feature>
<dbReference type="EC" id="2.7.11.1" evidence="1"/>
<dbReference type="PROSITE" id="PS00108">
    <property type="entry name" value="PROTEIN_KINASE_ST"/>
    <property type="match status" value="1"/>
</dbReference>
<evidence type="ECO:0000256" key="9">
    <source>
        <dbReference type="RuleBase" id="RU000304"/>
    </source>
</evidence>
<keyword evidence="4 8" id="KW-0547">Nucleotide-binding</keyword>
<comment type="similarity">
    <text evidence="9">Belongs to the protein kinase superfamily.</text>
</comment>
<dbReference type="InterPro" id="IPR000719">
    <property type="entry name" value="Prot_kinase_dom"/>
</dbReference>
<keyword evidence="2 9" id="KW-0723">Serine/threonine-protein kinase</keyword>
<reference evidence="13" key="1">
    <citation type="journal article" date="2016" name="Nature">
        <title>The genome of the seagrass Zostera marina reveals angiosperm adaptation to the sea.</title>
        <authorList>
            <person name="Olsen J.L."/>
            <person name="Rouze P."/>
            <person name="Verhelst B."/>
            <person name="Lin Y.-C."/>
            <person name="Bayer T."/>
            <person name="Collen J."/>
            <person name="Dattolo E."/>
            <person name="De Paoli E."/>
            <person name="Dittami S."/>
            <person name="Maumus F."/>
            <person name="Michel G."/>
            <person name="Kersting A."/>
            <person name="Lauritano C."/>
            <person name="Lohaus R."/>
            <person name="Toepel M."/>
            <person name="Tonon T."/>
            <person name="Vanneste K."/>
            <person name="Amirebrahimi M."/>
            <person name="Brakel J."/>
            <person name="Bostroem C."/>
            <person name="Chovatia M."/>
            <person name="Grimwood J."/>
            <person name="Jenkins J.W."/>
            <person name="Jueterbock A."/>
            <person name="Mraz A."/>
            <person name="Stam W.T."/>
            <person name="Tice H."/>
            <person name="Bornberg-Bauer E."/>
            <person name="Green P.J."/>
            <person name="Pearson G.A."/>
            <person name="Procaccini G."/>
            <person name="Duarte C.M."/>
            <person name="Schmutz J."/>
            <person name="Reusch T.B.H."/>
            <person name="Van de Peer Y."/>
        </authorList>
    </citation>
    <scope>NUCLEOTIDE SEQUENCE [LARGE SCALE GENOMIC DNA]</scope>
    <source>
        <strain evidence="13">cv. Finnish</strain>
    </source>
</reference>
<feature type="region of interest" description="Disordered" evidence="10">
    <location>
        <begin position="438"/>
        <end position="495"/>
    </location>
</feature>
<evidence type="ECO:0000256" key="2">
    <source>
        <dbReference type="ARBA" id="ARBA00022527"/>
    </source>
</evidence>
<evidence type="ECO:0000256" key="7">
    <source>
        <dbReference type="ARBA" id="ARBA00022840"/>
    </source>
</evidence>